<proteinExistence type="inferred from homology"/>
<dbReference type="PANTHER" id="PTHR30185:SF15">
    <property type="entry name" value="CRYPTIC BETA-GLUCOSIDE BGL OPERON ANTITERMINATOR"/>
    <property type="match status" value="1"/>
</dbReference>
<keyword evidence="1" id="KW-0677">Repeat</keyword>
<keyword evidence="2" id="KW-0694">RNA-binding</keyword>
<evidence type="ECO:0000259" key="7">
    <source>
        <dbReference type="PROSITE" id="PS51372"/>
    </source>
</evidence>
<dbReference type="SUPFAM" id="SSF63520">
    <property type="entry name" value="PTS-regulatory domain, PRD"/>
    <property type="match status" value="2"/>
</dbReference>
<keyword evidence="4" id="KW-0010">Activator</keyword>
<evidence type="ECO:0000256" key="5">
    <source>
        <dbReference type="ARBA" id="ARBA00023163"/>
    </source>
</evidence>
<dbReference type="NCBIfam" id="NF046042">
    <property type="entry name" value="LicT"/>
    <property type="match status" value="1"/>
</dbReference>
<dbReference type="InterPro" id="IPR004341">
    <property type="entry name" value="CAT_RNA-bd_dom"/>
</dbReference>
<dbReference type="RefSeq" id="WP_136991451.1">
    <property type="nucleotide sequence ID" value="NZ_SZPQ01000027.1"/>
</dbReference>
<evidence type="ECO:0000256" key="1">
    <source>
        <dbReference type="ARBA" id="ARBA00022737"/>
    </source>
</evidence>
<dbReference type="Gene3D" id="1.20.890.100">
    <property type="match status" value="1"/>
</dbReference>
<keyword evidence="3" id="KW-0805">Transcription regulation</keyword>
<dbReference type="Pfam" id="PF03123">
    <property type="entry name" value="CAT_RBD"/>
    <property type="match status" value="1"/>
</dbReference>
<dbReference type="InterPro" id="IPR050661">
    <property type="entry name" value="BglG_antiterminators"/>
</dbReference>
<comment type="caution">
    <text evidence="8">The sequence shown here is derived from an EMBL/GenBank/DDBJ whole genome shotgun (WGS) entry which is preliminary data.</text>
</comment>
<dbReference type="InterPro" id="IPR036650">
    <property type="entry name" value="CAT_RNA-bd_dom_sf"/>
</dbReference>
<dbReference type="Pfam" id="PF00874">
    <property type="entry name" value="PRD"/>
    <property type="match status" value="2"/>
</dbReference>
<dbReference type="Proteomes" id="UP000305202">
    <property type="component" value="Unassembled WGS sequence"/>
</dbReference>
<dbReference type="InterPro" id="IPR011608">
    <property type="entry name" value="PRD"/>
</dbReference>
<keyword evidence="9" id="KW-1185">Reference proteome</keyword>
<dbReference type="SUPFAM" id="SSF50151">
    <property type="entry name" value="SacY-like RNA-binding domain"/>
    <property type="match status" value="1"/>
</dbReference>
<evidence type="ECO:0000313" key="9">
    <source>
        <dbReference type="Proteomes" id="UP000305202"/>
    </source>
</evidence>
<dbReference type="PROSITE" id="PS51372">
    <property type="entry name" value="PRD_2"/>
    <property type="match status" value="1"/>
</dbReference>
<dbReference type="InterPro" id="IPR036634">
    <property type="entry name" value="PRD_sf"/>
</dbReference>
<comment type="similarity">
    <text evidence="6">Belongs to the transcriptional antiterminator BglG family.</text>
</comment>
<dbReference type="EMBL" id="SZPQ01000027">
    <property type="protein sequence ID" value="TKI04601.1"/>
    <property type="molecule type" value="Genomic_DNA"/>
</dbReference>
<dbReference type="PROSITE" id="PS00654">
    <property type="entry name" value="PRD_1"/>
    <property type="match status" value="1"/>
</dbReference>
<evidence type="ECO:0000313" key="8">
    <source>
        <dbReference type="EMBL" id="TKI04601.1"/>
    </source>
</evidence>
<dbReference type="Gene3D" id="1.10.1790.10">
    <property type="entry name" value="PRD domain"/>
    <property type="match status" value="1"/>
</dbReference>
<evidence type="ECO:0000256" key="6">
    <source>
        <dbReference type="ARBA" id="ARBA00038510"/>
    </source>
</evidence>
<accession>A0ABY2SJ91</accession>
<name>A0ABY2SJ91_9HYPH</name>
<evidence type="ECO:0000256" key="2">
    <source>
        <dbReference type="ARBA" id="ARBA00022884"/>
    </source>
</evidence>
<dbReference type="PANTHER" id="PTHR30185">
    <property type="entry name" value="CRYPTIC BETA-GLUCOSIDE BGL OPERON ANTITERMINATOR"/>
    <property type="match status" value="1"/>
</dbReference>
<dbReference type="SMART" id="SM01061">
    <property type="entry name" value="CAT_RBD"/>
    <property type="match status" value="1"/>
</dbReference>
<dbReference type="InterPro" id="IPR001550">
    <property type="entry name" value="Transcrpt_antitermin_CS"/>
</dbReference>
<gene>
    <name evidence="8" type="ORF">FCN80_17450</name>
</gene>
<dbReference type="Gene3D" id="2.30.24.10">
    <property type="entry name" value="CAT RNA-binding domain"/>
    <property type="match status" value="1"/>
</dbReference>
<evidence type="ECO:0000256" key="4">
    <source>
        <dbReference type="ARBA" id="ARBA00023159"/>
    </source>
</evidence>
<protein>
    <submittedName>
        <fullName evidence="8">PRD domain-containing protein</fullName>
    </submittedName>
</protein>
<feature type="domain" description="PRD" evidence="7">
    <location>
        <begin position="65"/>
        <end position="170"/>
    </location>
</feature>
<reference evidence="8 9" key="1">
    <citation type="submission" date="2019-04" db="EMBL/GenBank/DDBJ databases">
        <authorList>
            <person name="Li M."/>
            <person name="Gao C."/>
        </authorList>
    </citation>
    <scope>NUCLEOTIDE SEQUENCE [LARGE SCALE GENOMIC DNA]</scope>
    <source>
        <strain evidence="8 9">BGMRC 2031</strain>
    </source>
</reference>
<keyword evidence="5" id="KW-0804">Transcription</keyword>
<sequence>MKLAKILNNNVAIVFDEQGRESVVMGRGLAFKKRVGDTLDPISIEKTFSLQNGILSKRLSELLAEIPLDVVTLSSQIITLAQKVLPGKLNEGLFIALTDHCHFAIERHKQGLDIYNALLWDIKWLYPSEYAIGMEALKMIAEQLQVTLPEDEAGFIALHLVNAQLNSEIPEVMSITKVMHEILHIVKYQLQLELKEDTLSYHRFITHLKFFAQRMLGKNGVHSDDTSLHDRDQLYIWRNQGNDMSLVPEAVMRKDLLAADGSQKTTLSPVVEKDDLSGQIFIANRTQGASVAYSYDNNNWTIYAGSFTPKSDAATLYAKAVRYGWKASPSTTFSLTK</sequence>
<organism evidence="8 9">
    <name type="scientific">Martelella alba</name>
    <dbReference type="NCBI Taxonomy" id="2590451"/>
    <lineage>
        <taxon>Bacteria</taxon>
        <taxon>Pseudomonadati</taxon>
        <taxon>Pseudomonadota</taxon>
        <taxon>Alphaproteobacteria</taxon>
        <taxon>Hyphomicrobiales</taxon>
        <taxon>Aurantimonadaceae</taxon>
        <taxon>Martelella</taxon>
    </lineage>
</organism>
<evidence type="ECO:0000256" key="3">
    <source>
        <dbReference type="ARBA" id="ARBA00023015"/>
    </source>
</evidence>